<comment type="caution">
    <text evidence="10">The sequence shown here is derived from an EMBL/GenBank/DDBJ whole genome shotgun (WGS) entry which is preliminary data.</text>
</comment>
<feature type="active site" description="Nucleophile" evidence="7">
    <location>
        <position position="179"/>
    </location>
</feature>
<keyword evidence="8" id="KW-0732">Signal</keyword>
<name>A0AAJ6P141_9PAST</name>
<dbReference type="GO" id="GO:0071555">
    <property type="term" value="P:cell wall organization"/>
    <property type="evidence" value="ECO:0007669"/>
    <property type="project" value="UniProtKB-UniRule"/>
</dbReference>
<dbReference type="PANTHER" id="PTHR36699">
    <property type="entry name" value="LD-TRANSPEPTIDASE"/>
    <property type="match status" value="1"/>
</dbReference>
<dbReference type="GO" id="GO:0008360">
    <property type="term" value="P:regulation of cell shape"/>
    <property type="evidence" value="ECO:0007669"/>
    <property type="project" value="UniProtKB-UniRule"/>
</dbReference>
<evidence type="ECO:0000256" key="8">
    <source>
        <dbReference type="SAM" id="SignalP"/>
    </source>
</evidence>
<proteinExistence type="inferred from homology"/>
<keyword evidence="5 7" id="KW-0573">Peptidoglycan synthesis</keyword>
<evidence type="ECO:0000256" key="6">
    <source>
        <dbReference type="ARBA" id="ARBA00023316"/>
    </source>
</evidence>
<comment type="pathway">
    <text evidence="1 7">Cell wall biogenesis; peptidoglycan biosynthesis.</text>
</comment>
<dbReference type="PANTHER" id="PTHR36699:SF1">
    <property type="entry name" value="L,D-TRANSPEPTIDASE YAFK-RELATED"/>
    <property type="match status" value="1"/>
</dbReference>
<dbReference type="InterPro" id="IPR038063">
    <property type="entry name" value="Transpep_catalytic_dom"/>
</dbReference>
<dbReference type="GO" id="GO:0009252">
    <property type="term" value="P:peptidoglycan biosynthetic process"/>
    <property type="evidence" value="ECO:0007669"/>
    <property type="project" value="UniProtKB-KW"/>
</dbReference>
<evidence type="ECO:0000256" key="1">
    <source>
        <dbReference type="ARBA" id="ARBA00004752"/>
    </source>
</evidence>
<evidence type="ECO:0000256" key="2">
    <source>
        <dbReference type="ARBA" id="ARBA00005992"/>
    </source>
</evidence>
<keyword evidence="3 10" id="KW-0808">Transferase</keyword>
<evidence type="ECO:0000313" key="10">
    <source>
        <dbReference type="EMBL" id="MDP8173309.1"/>
    </source>
</evidence>
<reference evidence="10" key="1">
    <citation type="journal article" date="2023" name="Front. Microbiol.">
        <title>Phylogeography and host specificity of Pasteurellaceae pathogenic to sea-farmed fish in the north-east Atlantic.</title>
        <authorList>
            <person name="Gulla S."/>
            <person name="Colquhoun D.J."/>
            <person name="Olsen A.B."/>
            <person name="Spilsberg B."/>
            <person name="Lagesen K."/>
            <person name="Aakesson C.P."/>
            <person name="Strom S."/>
            <person name="Manji F."/>
            <person name="Birkbeck T.H."/>
            <person name="Nilsen H.K."/>
        </authorList>
    </citation>
    <scope>NUCLEOTIDE SEQUENCE</scope>
    <source>
        <strain evidence="10">TW16_20</strain>
    </source>
</reference>
<dbReference type="GO" id="GO:0016740">
    <property type="term" value="F:transferase activity"/>
    <property type="evidence" value="ECO:0007669"/>
    <property type="project" value="UniProtKB-KW"/>
</dbReference>
<evidence type="ECO:0000256" key="5">
    <source>
        <dbReference type="ARBA" id="ARBA00022984"/>
    </source>
</evidence>
<feature type="chain" id="PRO_5042577182" evidence="8">
    <location>
        <begin position="31"/>
        <end position="265"/>
    </location>
</feature>
<keyword evidence="6 7" id="KW-0961">Cell wall biogenesis/degradation</keyword>
<feature type="signal peptide" evidence="8">
    <location>
        <begin position="1"/>
        <end position="30"/>
    </location>
</feature>
<dbReference type="InterPro" id="IPR005490">
    <property type="entry name" value="LD_TPept_cat_dom"/>
</dbReference>
<dbReference type="GO" id="GO:0004180">
    <property type="term" value="F:carboxypeptidase activity"/>
    <property type="evidence" value="ECO:0007669"/>
    <property type="project" value="UniProtKB-ARBA"/>
</dbReference>
<dbReference type="AlphaFoldDB" id="A0AAJ6P141"/>
<evidence type="ECO:0000256" key="7">
    <source>
        <dbReference type="PROSITE-ProRule" id="PRU01373"/>
    </source>
</evidence>
<feature type="domain" description="L,D-TPase catalytic" evidence="9">
    <location>
        <begin position="78"/>
        <end position="207"/>
    </location>
</feature>
<dbReference type="Pfam" id="PF03734">
    <property type="entry name" value="YkuD"/>
    <property type="match status" value="1"/>
</dbReference>
<dbReference type="RefSeq" id="WP_306374279.1">
    <property type="nucleotide sequence ID" value="NZ_JASAYK010000004.1"/>
</dbReference>
<evidence type="ECO:0000256" key="3">
    <source>
        <dbReference type="ARBA" id="ARBA00022679"/>
    </source>
</evidence>
<dbReference type="SUPFAM" id="SSF141523">
    <property type="entry name" value="L,D-transpeptidase catalytic domain-like"/>
    <property type="match status" value="1"/>
</dbReference>
<organism evidence="10 11">
    <name type="scientific">Phocoenobacter skyensis</name>
    <dbReference type="NCBI Taxonomy" id="97481"/>
    <lineage>
        <taxon>Bacteria</taxon>
        <taxon>Pseudomonadati</taxon>
        <taxon>Pseudomonadota</taxon>
        <taxon>Gammaproteobacteria</taxon>
        <taxon>Pasteurellales</taxon>
        <taxon>Pasteurellaceae</taxon>
        <taxon>Phocoenobacter</taxon>
    </lineage>
</organism>
<feature type="active site" description="Proton donor/acceptor" evidence="7">
    <location>
        <position position="171"/>
    </location>
</feature>
<sequence length="265" mass="30617">MKNIIRILKSINIKNIVVFLCFSISTYCLAENKLDKTQEVYNPNITPKSKRSINITKYYRHYLIKQFSAKNLNLGAPVFIRIFKQSHQLEMWVKQKDKPTFILFKTYKIAKFSGTLGLKKAEGDRQAPEGFYFVTPNSLNPNSRFHLSFNLGFPNTYDRNKGYTGSALMVHGSNVSIGCFAMTNKQIEEIYTIVDSALSSGQPFFRVHSFPFHLTDDNIKKYAKSSHIDFWKNLKIGYDLFEKTHIPPNVNVKNGYYIFTNDSDD</sequence>
<dbReference type="Proteomes" id="UP001236239">
    <property type="component" value="Unassembled WGS sequence"/>
</dbReference>
<comment type="similarity">
    <text evidence="2">Belongs to the YkuD family.</text>
</comment>
<dbReference type="PROSITE" id="PS52029">
    <property type="entry name" value="LD_TPASE"/>
    <property type="match status" value="1"/>
</dbReference>
<accession>A0AAJ6P141</accession>
<dbReference type="EMBL" id="JASAYQ010000013">
    <property type="protein sequence ID" value="MDP8173309.1"/>
    <property type="molecule type" value="Genomic_DNA"/>
</dbReference>
<protein>
    <submittedName>
        <fullName evidence="10">Murein L,D-transpeptidase family protein</fullName>
        <ecNumber evidence="10">2.-.-.-</ecNumber>
    </submittedName>
</protein>
<evidence type="ECO:0000313" key="11">
    <source>
        <dbReference type="Proteomes" id="UP001236239"/>
    </source>
</evidence>
<dbReference type="EC" id="2.-.-.-" evidence="10"/>
<evidence type="ECO:0000256" key="4">
    <source>
        <dbReference type="ARBA" id="ARBA00022960"/>
    </source>
</evidence>
<evidence type="ECO:0000259" key="9">
    <source>
        <dbReference type="PROSITE" id="PS52029"/>
    </source>
</evidence>
<dbReference type="CDD" id="cd16913">
    <property type="entry name" value="YkuD_like"/>
    <property type="match status" value="1"/>
</dbReference>
<gene>
    <name evidence="10" type="ORF">QJU93_08065</name>
</gene>
<keyword evidence="4 7" id="KW-0133">Cell shape</keyword>